<feature type="compositionally biased region" description="Low complexity" evidence="1">
    <location>
        <begin position="147"/>
        <end position="175"/>
    </location>
</feature>
<evidence type="ECO:0000313" key="3">
    <source>
        <dbReference type="EMBL" id="ANY68566.1"/>
    </source>
</evidence>
<evidence type="ECO:0000259" key="2">
    <source>
        <dbReference type="SMART" id="SM00278"/>
    </source>
</evidence>
<dbReference type="SMART" id="SM00278">
    <property type="entry name" value="HhH1"/>
    <property type="match status" value="2"/>
</dbReference>
<feature type="region of interest" description="Disordered" evidence="1">
    <location>
        <begin position="147"/>
        <end position="214"/>
    </location>
</feature>
<sequence>MKEKQYGKSRNGKRAIMAGCLLLACGLLGAAMFMPKEQAPSGWMTLNAAVEAALEPEQGNEPASAGVKSEAGEDSGLGKQANGEGQQGSTAANGSSGKPSSDSGEDGENGSGKMPATADGAVEGTVTSRLDGAGKAVQGGANAAAGELGEADAGSSRGNGNVNNNENLTGYNTGNSELHMPETSATKGSSAVEAAQNEPGEGAASSTDSGKLDINRATVQELDGLKGIGPAKAKAIVENREKNGRFTSVDDLQRVKGIGPKLLEGMKDSIVANP</sequence>
<feature type="compositionally biased region" description="Polar residues" evidence="1">
    <location>
        <begin position="83"/>
        <end position="99"/>
    </location>
</feature>
<dbReference type="GO" id="GO:0015627">
    <property type="term" value="C:type II protein secretion system complex"/>
    <property type="evidence" value="ECO:0007669"/>
    <property type="project" value="TreeGrafter"/>
</dbReference>
<dbReference type="PROSITE" id="PS51257">
    <property type="entry name" value="PROKAR_LIPOPROTEIN"/>
    <property type="match status" value="1"/>
</dbReference>
<dbReference type="InterPro" id="IPR010994">
    <property type="entry name" value="RuvA_2-like"/>
</dbReference>
<feature type="domain" description="Helix-hairpin-helix DNA-binding motif class 1" evidence="2">
    <location>
        <begin position="250"/>
        <end position="269"/>
    </location>
</feature>
<dbReference type="PANTHER" id="PTHR21180">
    <property type="entry name" value="ENDONUCLEASE/EXONUCLEASE/PHOSPHATASE FAMILY DOMAIN-CONTAINING PROTEIN 1"/>
    <property type="match status" value="1"/>
</dbReference>
<reference evidence="3" key="1">
    <citation type="submission" date="2016-08" db="EMBL/GenBank/DDBJ databases">
        <title>Complete Genome Seqeunce of Paenibacillus sp. BIHB 4019 from tea rhizoplane.</title>
        <authorList>
            <person name="Thakur R."/>
            <person name="Swarnkar M.K."/>
            <person name="Gulati A."/>
        </authorList>
    </citation>
    <scope>NUCLEOTIDE SEQUENCE [LARGE SCALE GENOMIC DNA]</scope>
    <source>
        <strain evidence="3">BIHB4019</strain>
    </source>
</reference>
<dbReference type="PANTHER" id="PTHR21180:SF32">
    <property type="entry name" value="ENDONUCLEASE_EXONUCLEASE_PHOSPHATASE FAMILY DOMAIN-CONTAINING PROTEIN 1"/>
    <property type="match status" value="1"/>
</dbReference>
<protein>
    <recommendedName>
        <fullName evidence="2">Helix-hairpin-helix DNA-binding motif class 1 domain-containing protein</fullName>
    </recommendedName>
</protein>
<dbReference type="InterPro" id="IPR003583">
    <property type="entry name" value="Hlx-hairpin-Hlx_DNA-bd_motif"/>
</dbReference>
<gene>
    <name evidence="3" type="ORF">BBD42_20370</name>
</gene>
<dbReference type="InterPro" id="IPR051675">
    <property type="entry name" value="Endo/Exo/Phosphatase_dom_1"/>
</dbReference>
<dbReference type="SUPFAM" id="SSF47781">
    <property type="entry name" value="RuvA domain 2-like"/>
    <property type="match status" value="1"/>
</dbReference>
<dbReference type="Gene3D" id="1.10.150.280">
    <property type="entry name" value="AF1531-like domain"/>
    <property type="match status" value="1"/>
</dbReference>
<feature type="region of interest" description="Disordered" evidence="1">
    <location>
        <begin position="53"/>
        <end position="119"/>
    </location>
</feature>
<dbReference type="InterPro" id="IPR004509">
    <property type="entry name" value="Competence_ComEA_HhH"/>
</dbReference>
<dbReference type="AlphaFoldDB" id="A0A1B2DLI2"/>
<dbReference type="Pfam" id="PF12836">
    <property type="entry name" value="HHH_3"/>
    <property type="match status" value="1"/>
</dbReference>
<name>A0A1B2DLI2_9BACL</name>
<dbReference type="NCBIfam" id="TIGR00426">
    <property type="entry name" value="competence protein ComEA helix-hairpin-helix repeat region"/>
    <property type="match status" value="1"/>
</dbReference>
<dbReference type="GO" id="GO:0003677">
    <property type="term" value="F:DNA binding"/>
    <property type="evidence" value="ECO:0007669"/>
    <property type="project" value="InterPro"/>
</dbReference>
<evidence type="ECO:0000256" key="1">
    <source>
        <dbReference type="SAM" id="MobiDB-lite"/>
    </source>
</evidence>
<dbReference type="GO" id="GO:0015628">
    <property type="term" value="P:protein secretion by the type II secretion system"/>
    <property type="evidence" value="ECO:0007669"/>
    <property type="project" value="TreeGrafter"/>
</dbReference>
<dbReference type="GO" id="GO:0006281">
    <property type="term" value="P:DNA repair"/>
    <property type="evidence" value="ECO:0007669"/>
    <property type="project" value="InterPro"/>
</dbReference>
<dbReference type="EMBL" id="CP016808">
    <property type="protein sequence ID" value="ANY68566.1"/>
    <property type="molecule type" value="Genomic_DNA"/>
</dbReference>
<organism evidence="3">
    <name type="scientific">Paenibacillus sp. BIHB 4019</name>
    <dbReference type="NCBI Taxonomy" id="1870819"/>
    <lineage>
        <taxon>Bacteria</taxon>
        <taxon>Bacillati</taxon>
        <taxon>Bacillota</taxon>
        <taxon>Bacilli</taxon>
        <taxon>Bacillales</taxon>
        <taxon>Paenibacillaceae</taxon>
        <taxon>Paenibacillus</taxon>
    </lineage>
</organism>
<accession>A0A1B2DLI2</accession>
<feature type="domain" description="Helix-hairpin-helix DNA-binding motif class 1" evidence="2">
    <location>
        <begin position="220"/>
        <end position="239"/>
    </location>
</feature>
<proteinExistence type="predicted"/>